<feature type="transmembrane region" description="Helical" evidence="1">
    <location>
        <begin position="31"/>
        <end position="51"/>
    </location>
</feature>
<evidence type="ECO:0000313" key="3">
    <source>
        <dbReference type="Proteomes" id="UP000233654"/>
    </source>
</evidence>
<dbReference type="Proteomes" id="UP000233654">
    <property type="component" value="Unassembled WGS sequence"/>
</dbReference>
<organism evidence="2 3">
    <name type="scientific">Candidatus Anoxymicrobium japonicum</name>
    <dbReference type="NCBI Taxonomy" id="2013648"/>
    <lineage>
        <taxon>Bacteria</taxon>
        <taxon>Bacillati</taxon>
        <taxon>Actinomycetota</taxon>
        <taxon>Candidatus Geothermincolia</taxon>
        <taxon>Candidatus Geothermincolales</taxon>
        <taxon>Candidatus Anoxymicrobiaceae</taxon>
        <taxon>Candidatus Anoxymicrobium</taxon>
    </lineage>
</organism>
<dbReference type="EMBL" id="PHEX01000051">
    <property type="protein sequence ID" value="PKQ27818.1"/>
    <property type="molecule type" value="Genomic_DNA"/>
</dbReference>
<evidence type="ECO:0000313" key="2">
    <source>
        <dbReference type="EMBL" id="PKQ27818.1"/>
    </source>
</evidence>
<dbReference type="AlphaFoldDB" id="A0A2N3G5E6"/>
<protein>
    <recommendedName>
        <fullName evidence="4">DUF3068 domain-containing protein</fullName>
    </recommendedName>
</protein>
<sequence length="345" mass="37539">MPTVSITSGRIVKDSGSRGTARWRIIKSSKANLVLFSAGLALILLAGFWRLGVAPALKVVPTDIDLLRFYNGTLVERVRPPGQPPVGQQPAPMDVIIQEREFNPVRRSTSKVAVIEVDSAVINAADRRRLSEKKEFFAVNRKSAKQVKGKGADRDRSGYCLVFPFNTPEADLPVFDELTGKTQKAVFAGREKIYGVNALVFKVEYGWQTAAMPEGFPSRMTGAQLKSILSNPALPVDDSDSLKVEYKGDLSLEFLVEPVAGNLIGTRNAHSSVRLSVNNPASHPAFTQVITTLNYSETVASLREASAFAHDEIAKLRLQFLYLPVGLLTLGIACLLIGAFAGVKE</sequence>
<name>A0A2N3G5E6_9ACTN</name>
<evidence type="ECO:0000256" key="1">
    <source>
        <dbReference type="SAM" id="Phobius"/>
    </source>
</evidence>
<keyword evidence="1" id="KW-1133">Transmembrane helix</keyword>
<reference evidence="2 3" key="1">
    <citation type="journal article" date="2017" name="ISME J.">
        <title>Potential for microbial H2 and metal transformations associated with novel bacteria and archaea in deep terrestrial subsurface sediments.</title>
        <authorList>
            <person name="Hernsdorf A.W."/>
            <person name="Amano Y."/>
            <person name="Miyakawa K."/>
            <person name="Ise K."/>
            <person name="Suzuki Y."/>
            <person name="Anantharaman K."/>
            <person name="Probst A."/>
            <person name="Burstein D."/>
            <person name="Thomas B.C."/>
            <person name="Banfield J.F."/>
        </authorList>
    </citation>
    <scope>NUCLEOTIDE SEQUENCE [LARGE SCALE GENOMIC DNA]</scope>
    <source>
        <strain evidence="2">HGW-Actinobacteria-3</strain>
    </source>
</reference>
<accession>A0A2N3G5E6</accession>
<proteinExistence type="predicted"/>
<comment type="caution">
    <text evidence="2">The sequence shown here is derived from an EMBL/GenBank/DDBJ whole genome shotgun (WGS) entry which is preliminary data.</text>
</comment>
<dbReference type="Pfam" id="PF11271">
    <property type="entry name" value="PorA"/>
    <property type="match status" value="1"/>
</dbReference>
<dbReference type="InterPro" id="IPR021424">
    <property type="entry name" value="PorA"/>
</dbReference>
<feature type="transmembrane region" description="Helical" evidence="1">
    <location>
        <begin position="320"/>
        <end position="343"/>
    </location>
</feature>
<gene>
    <name evidence="2" type="ORF">CVT63_05960</name>
</gene>
<keyword evidence="1" id="KW-0812">Transmembrane</keyword>
<evidence type="ECO:0008006" key="4">
    <source>
        <dbReference type="Google" id="ProtNLM"/>
    </source>
</evidence>
<keyword evidence="1" id="KW-0472">Membrane</keyword>